<keyword evidence="1" id="KW-0699">rRNA-binding</keyword>
<dbReference type="Pfam" id="PF00488">
    <property type="entry name" value="MutS_V"/>
    <property type="match status" value="1"/>
</dbReference>
<dbReference type="PANTHER" id="PTHR48466:SF2">
    <property type="entry name" value="OS10G0509000 PROTEIN"/>
    <property type="match status" value="1"/>
</dbReference>
<evidence type="ECO:0000256" key="5">
    <source>
        <dbReference type="ARBA" id="ARBA00022884"/>
    </source>
</evidence>
<dbReference type="PIRSF" id="PIRSF005814">
    <property type="entry name" value="MutS_YshD"/>
    <property type="match status" value="1"/>
</dbReference>
<dbReference type="EMBL" id="UOGA01000006">
    <property type="protein sequence ID" value="VAX14734.1"/>
    <property type="molecule type" value="Genomic_DNA"/>
</dbReference>
<keyword evidence="4" id="KW-0067">ATP-binding</keyword>
<dbReference type="NCBIfam" id="TIGR01069">
    <property type="entry name" value="mutS2"/>
    <property type="match status" value="1"/>
</dbReference>
<keyword evidence="5" id="KW-0694">RNA-binding</keyword>
<feature type="coiled-coil region" evidence="7">
    <location>
        <begin position="510"/>
        <end position="587"/>
    </location>
</feature>
<dbReference type="SUPFAM" id="SSF52540">
    <property type="entry name" value="P-loop containing nucleoside triphosphate hydrolases"/>
    <property type="match status" value="1"/>
</dbReference>
<sequence>MSIDFASLGFDEIVFAIIERANTPGGKKRALAFAQAVDVQGATKRLDETGAMLKLMERRPDFNIEPLEDVTGLLSKAGKSVTLTGSELRSFAPLLRCGVSLVRIFKADTDDEIDPIRAEIPSVPGFAELIDETIDQEGQVRPDATPGIERLYKTLNSLRRSIRDRAESLLKDPQLAPMLQDSYVTLRDNRFVLPIKAERQSHVKGIIHDSSNSGQTFYIEPAQLVDLNNRLRTVEMELEDEIAKLFGELSAMVAGEAEAIGEIYSVICRLDQIMARARLAADFNLTRPIFSDQLKLVNAAHPIMLLKKKDVVRNEISIPRGARALIVSGPNTGGKTVALATIGLTAVMAKSGLYIPAGEGSKLPFYNEIFADIGDNQSITDDLSTFSGHLKSINEIVRRAGAGSLALLDELMISTDPKEGSALAMAVVEKLVENGVHVVVTTHFSDLKVMAQTGDLYHNVSMEFDTDRAIPTYLMIKGAPGESSALAVAEKLKLDASIVAGARRRLDGSDERIEKTLSELRNQKKALANAVREADKALAEAERNRADTEKARVEMENKRQEIARTAKRKISGNIAEARRIINELVEEARGAKGSKAALKKSVEKLESIASDVRASITPAERIPRDELKAGDEVYLIPL</sequence>
<proteinExistence type="predicted"/>
<dbReference type="SMART" id="SM00533">
    <property type="entry name" value="MUTSd"/>
    <property type="match status" value="1"/>
</dbReference>
<dbReference type="InterPro" id="IPR000432">
    <property type="entry name" value="DNA_mismatch_repair_MutS_C"/>
</dbReference>
<dbReference type="GO" id="GO:0016887">
    <property type="term" value="F:ATP hydrolysis activity"/>
    <property type="evidence" value="ECO:0007669"/>
    <property type="project" value="InterPro"/>
</dbReference>
<keyword evidence="7" id="KW-0175">Coiled coil</keyword>
<dbReference type="SMART" id="SM00534">
    <property type="entry name" value="MUTSac"/>
    <property type="match status" value="1"/>
</dbReference>
<keyword evidence="2" id="KW-0547">Nucleotide-binding</keyword>
<dbReference type="GO" id="GO:0006298">
    <property type="term" value="P:mismatch repair"/>
    <property type="evidence" value="ECO:0007669"/>
    <property type="project" value="InterPro"/>
</dbReference>
<dbReference type="SUPFAM" id="SSF48334">
    <property type="entry name" value="DNA repair protein MutS, domain III"/>
    <property type="match status" value="1"/>
</dbReference>
<dbReference type="GO" id="GO:0140664">
    <property type="term" value="F:ATP-dependent DNA damage sensor activity"/>
    <property type="evidence" value="ECO:0007669"/>
    <property type="project" value="InterPro"/>
</dbReference>
<feature type="domain" description="DNA mismatch repair proteins mutS family" evidence="9">
    <location>
        <begin position="322"/>
        <end position="507"/>
    </location>
</feature>
<feature type="domain" description="DNA mismatch repair protein MutS core" evidence="8">
    <location>
        <begin position="9"/>
        <end position="307"/>
    </location>
</feature>
<evidence type="ECO:0000256" key="7">
    <source>
        <dbReference type="SAM" id="Coils"/>
    </source>
</evidence>
<dbReference type="GO" id="GO:0045910">
    <property type="term" value="P:negative regulation of DNA recombination"/>
    <property type="evidence" value="ECO:0007669"/>
    <property type="project" value="InterPro"/>
</dbReference>
<dbReference type="InterPro" id="IPR005747">
    <property type="entry name" value="MutS2"/>
</dbReference>
<evidence type="ECO:0000259" key="9">
    <source>
        <dbReference type="SMART" id="SM00534"/>
    </source>
</evidence>
<dbReference type="PANTHER" id="PTHR48466">
    <property type="entry name" value="OS10G0509000 PROTEIN-RELATED"/>
    <property type="match status" value="1"/>
</dbReference>
<dbReference type="InterPro" id="IPR007696">
    <property type="entry name" value="DNA_mismatch_repair_MutS_core"/>
</dbReference>
<dbReference type="GO" id="GO:0030983">
    <property type="term" value="F:mismatched DNA binding"/>
    <property type="evidence" value="ECO:0007669"/>
    <property type="project" value="InterPro"/>
</dbReference>
<organism evidence="10">
    <name type="scientific">hydrothermal vent metagenome</name>
    <dbReference type="NCBI Taxonomy" id="652676"/>
    <lineage>
        <taxon>unclassified sequences</taxon>
        <taxon>metagenomes</taxon>
        <taxon>ecological metagenomes</taxon>
    </lineage>
</organism>
<evidence type="ECO:0000256" key="1">
    <source>
        <dbReference type="ARBA" id="ARBA00022730"/>
    </source>
</evidence>
<name>A0A3B1BSC0_9ZZZZ</name>
<dbReference type="InterPro" id="IPR027417">
    <property type="entry name" value="P-loop_NTPase"/>
</dbReference>
<dbReference type="InterPro" id="IPR045076">
    <property type="entry name" value="MutS"/>
</dbReference>
<dbReference type="InterPro" id="IPR036187">
    <property type="entry name" value="DNA_mismatch_repair_MutS_sf"/>
</dbReference>
<dbReference type="GO" id="GO:0005524">
    <property type="term" value="F:ATP binding"/>
    <property type="evidence" value="ECO:0007669"/>
    <property type="project" value="UniProtKB-KW"/>
</dbReference>
<gene>
    <name evidence="10" type="ORF">MNBD_NITROSPINAE04-1713</name>
</gene>
<evidence type="ECO:0000313" key="10">
    <source>
        <dbReference type="EMBL" id="VAX14734.1"/>
    </source>
</evidence>
<dbReference type="FunFam" id="3.40.50.300:FF:000830">
    <property type="entry name" value="Endonuclease MutS2"/>
    <property type="match status" value="1"/>
</dbReference>
<feature type="non-terminal residue" evidence="10">
    <location>
        <position position="638"/>
    </location>
</feature>
<keyword evidence="6" id="KW-0238">DNA-binding</keyword>
<dbReference type="AlphaFoldDB" id="A0A3B1BSC0"/>
<accession>A0A3B1BSC0</accession>
<protein>
    <submittedName>
        <fullName evidence="10">Recombination inhibitory protein MutS2</fullName>
    </submittedName>
</protein>
<evidence type="ECO:0000256" key="4">
    <source>
        <dbReference type="ARBA" id="ARBA00022840"/>
    </source>
</evidence>
<dbReference type="GO" id="GO:0019843">
    <property type="term" value="F:rRNA binding"/>
    <property type="evidence" value="ECO:0007669"/>
    <property type="project" value="UniProtKB-KW"/>
</dbReference>
<evidence type="ECO:0000256" key="2">
    <source>
        <dbReference type="ARBA" id="ARBA00022741"/>
    </source>
</evidence>
<keyword evidence="3" id="KW-0378">Hydrolase</keyword>
<reference evidence="10" key="1">
    <citation type="submission" date="2018-06" db="EMBL/GenBank/DDBJ databases">
        <authorList>
            <person name="Zhirakovskaya E."/>
        </authorList>
    </citation>
    <scope>NUCLEOTIDE SEQUENCE</scope>
</reference>
<evidence type="ECO:0000259" key="8">
    <source>
        <dbReference type="SMART" id="SM00533"/>
    </source>
</evidence>
<dbReference type="GO" id="GO:0004519">
    <property type="term" value="F:endonuclease activity"/>
    <property type="evidence" value="ECO:0007669"/>
    <property type="project" value="InterPro"/>
</dbReference>
<dbReference type="Gene3D" id="3.40.50.300">
    <property type="entry name" value="P-loop containing nucleotide triphosphate hydrolases"/>
    <property type="match status" value="1"/>
</dbReference>
<evidence type="ECO:0000256" key="3">
    <source>
        <dbReference type="ARBA" id="ARBA00022801"/>
    </source>
</evidence>
<evidence type="ECO:0000256" key="6">
    <source>
        <dbReference type="ARBA" id="ARBA00023125"/>
    </source>
</evidence>